<dbReference type="NCBIfam" id="TIGR00595">
    <property type="entry name" value="priA"/>
    <property type="match status" value="1"/>
</dbReference>
<keyword evidence="10 12" id="KW-0413">Isomerase</keyword>
<proteinExistence type="inferred from homology"/>
<dbReference type="Pfam" id="PF17764">
    <property type="entry name" value="PriA_3primeBD"/>
    <property type="match status" value="1"/>
</dbReference>
<dbReference type="CDD" id="cd18804">
    <property type="entry name" value="SF2_C_priA"/>
    <property type="match status" value="1"/>
</dbReference>
<evidence type="ECO:0000256" key="5">
    <source>
        <dbReference type="ARBA" id="ARBA00022801"/>
    </source>
</evidence>
<comment type="cofactor">
    <cofactor evidence="12">
        <name>Zn(2+)</name>
        <dbReference type="ChEBI" id="CHEBI:29105"/>
    </cofactor>
    <text evidence="12">Binds 2 zinc ions per subunit.</text>
</comment>
<dbReference type="Pfam" id="PF00271">
    <property type="entry name" value="Helicase_C"/>
    <property type="match status" value="1"/>
</dbReference>
<reference evidence="15" key="2">
    <citation type="submission" date="2021-09" db="EMBL/GenBank/DDBJ databases">
        <authorList>
            <person name="Gilroy R."/>
        </authorList>
    </citation>
    <scope>NUCLEOTIDE SEQUENCE</scope>
    <source>
        <strain evidence="15">4100</strain>
    </source>
</reference>
<dbReference type="SUPFAM" id="SSF52540">
    <property type="entry name" value="P-loop containing nucleoside triphosphate hydrolases"/>
    <property type="match status" value="2"/>
</dbReference>
<comment type="function">
    <text evidence="12">Initiates the restart of stalled replication forks, which reloads the replicative helicase on sites other than the origin of replication. Recognizes and binds to abandoned replication forks and remodels them to uncover a helicase loading site. Promotes assembly of the primosome at these replication forks.</text>
</comment>
<keyword evidence="1 12" id="KW-0639">Primosome</keyword>
<accession>A0A921JI05</accession>
<dbReference type="AlphaFoldDB" id="A0A921JI05"/>
<dbReference type="GO" id="GO:0003677">
    <property type="term" value="F:DNA binding"/>
    <property type="evidence" value="ECO:0007669"/>
    <property type="project" value="UniProtKB-UniRule"/>
</dbReference>
<dbReference type="GO" id="GO:0006310">
    <property type="term" value="P:DNA recombination"/>
    <property type="evidence" value="ECO:0007669"/>
    <property type="project" value="InterPro"/>
</dbReference>
<comment type="subunit">
    <text evidence="12">Component of the replication restart primosome.</text>
</comment>
<evidence type="ECO:0000313" key="16">
    <source>
        <dbReference type="Proteomes" id="UP000711407"/>
    </source>
</evidence>
<feature type="binding site" evidence="12">
    <location>
        <position position="533"/>
    </location>
    <ligand>
        <name>Zn(2+)</name>
        <dbReference type="ChEBI" id="CHEBI:29105"/>
        <label>1</label>
    </ligand>
</feature>
<dbReference type="PANTHER" id="PTHR30580:SF0">
    <property type="entry name" value="PRIMOSOMAL PROTEIN N"/>
    <property type="match status" value="1"/>
</dbReference>
<dbReference type="GO" id="GO:1990077">
    <property type="term" value="C:primosome complex"/>
    <property type="evidence" value="ECO:0007669"/>
    <property type="project" value="UniProtKB-UniRule"/>
</dbReference>
<evidence type="ECO:0000256" key="1">
    <source>
        <dbReference type="ARBA" id="ARBA00022515"/>
    </source>
</evidence>
<dbReference type="SMART" id="SM00487">
    <property type="entry name" value="DEXDc"/>
    <property type="match status" value="1"/>
</dbReference>
<protein>
    <recommendedName>
        <fullName evidence="12">Replication restart protein PriA</fullName>
    </recommendedName>
    <alternativeName>
        <fullName evidence="12">ATP-dependent DNA helicase PriA</fullName>
        <ecNumber evidence="12">5.6.2.4</ecNumber>
    </alternativeName>
    <alternativeName>
        <fullName evidence="12">DNA 3'-5' helicase PriA</fullName>
    </alternativeName>
</protein>
<keyword evidence="5 12" id="KW-0378">Hydrolase</keyword>
<comment type="catalytic activity">
    <reaction evidence="12">
        <text>Couples ATP hydrolysis with the unwinding of duplex DNA by translocating in the 3'-5' direction.</text>
        <dbReference type="EC" id="5.6.2.4"/>
    </reaction>
</comment>
<dbReference type="GO" id="GO:0043138">
    <property type="term" value="F:3'-5' DNA helicase activity"/>
    <property type="evidence" value="ECO:0007669"/>
    <property type="project" value="UniProtKB-EC"/>
</dbReference>
<dbReference type="Pfam" id="PF00270">
    <property type="entry name" value="DEAD"/>
    <property type="match status" value="1"/>
</dbReference>
<evidence type="ECO:0000259" key="14">
    <source>
        <dbReference type="PROSITE" id="PS51194"/>
    </source>
</evidence>
<dbReference type="Gene3D" id="3.40.1440.60">
    <property type="entry name" value="PriA, 3(prime) DNA-binding domain"/>
    <property type="match status" value="1"/>
</dbReference>
<keyword evidence="7 12" id="KW-0862">Zinc</keyword>
<gene>
    <name evidence="12 15" type="primary">priA</name>
    <name evidence="15" type="ORF">K8V47_05870</name>
</gene>
<keyword evidence="8 12" id="KW-0067">ATP-binding</keyword>
<comment type="caution">
    <text evidence="15">The sequence shown here is derived from an EMBL/GenBank/DDBJ whole genome shotgun (WGS) entry which is preliminary data.</text>
</comment>
<feature type="binding site" evidence="12">
    <location>
        <position position="573"/>
    </location>
    <ligand>
        <name>Zn(2+)</name>
        <dbReference type="ChEBI" id="CHEBI:29105"/>
        <label>1</label>
    </ligand>
</feature>
<keyword evidence="9 12" id="KW-0238">DNA-binding</keyword>
<dbReference type="FunFam" id="3.40.1440.60:FF:000001">
    <property type="entry name" value="Primosomal protein N"/>
    <property type="match status" value="1"/>
</dbReference>
<keyword evidence="4 12" id="KW-0547">Nucleotide-binding</keyword>
<dbReference type="GO" id="GO:0006270">
    <property type="term" value="P:DNA replication initiation"/>
    <property type="evidence" value="ECO:0007669"/>
    <property type="project" value="TreeGrafter"/>
</dbReference>
<evidence type="ECO:0000256" key="11">
    <source>
        <dbReference type="ARBA" id="ARBA00048988"/>
    </source>
</evidence>
<organism evidence="15 16">
    <name type="scientific">Candidatus Amulumruptor caecigallinarius</name>
    <dbReference type="NCBI Taxonomy" id="2109911"/>
    <lineage>
        <taxon>Bacteria</taxon>
        <taxon>Pseudomonadati</taxon>
        <taxon>Bacteroidota</taxon>
        <taxon>Bacteroidia</taxon>
        <taxon>Bacteroidales</taxon>
        <taxon>Muribaculaceae</taxon>
        <taxon>Candidatus Amulumruptor</taxon>
    </lineage>
</organism>
<evidence type="ECO:0000256" key="3">
    <source>
        <dbReference type="ARBA" id="ARBA00022723"/>
    </source>
</evidence>
<feature type="binding site" evidence="12">
    <location>
        <position position="536"/>
    </location>
    <ligand>
        <name>Zn(2+)</name>
        <dbReference type="ChEBI" id="CHEBI:29105"/>
        <label>1</label>
    </ligand>
</feature>
<feature type="binding site" evidence="12">
    <location>
        <position position="542"/>
    </location>
    <ligand>
        <name>Zn(2+)</name>
        <dbReference type="ChEBI" id="CHEBI:29105"/>
        <label>2</label>
    </ligand>
</feature>
<evidence type="ECO:0000256" key="6">
    <source>
        <dbReference type="ARBA" id="ARBA00022806"/>
    </source>
</evidence>
<dbReference type="SMART" id="SM00490">
    <property type="entry name" value="HELICc"/>
    <property type="match status" value="1"/>
</dbReference>
<dbReference type="FunFam" id="3.40.50.300:FF:000489">
    <property type="entry name" value="Primosome assembly protein PriA"/>
    <property type="match status" value="1"/>
</dbReference>
<evidence type="ECO:0000256" key="10">
    <source>
        <dbReference type="ARBA" id="ARBA00023235"/>
    </source>
</evidence>
<dbReference type="PANTHER" id="PTHR30580">
    <property type="entry name" value="PRIMOSOMAL PROTEIN N"/>
    <property type="match status" value="1"/>
</dbReference>
<evidence type="ECO:0000256" key="12">
    <source>
        <dbReference type="HAMAP-Rule" id="MF_00983"/>
    </source>
</evidence>
<evidence type="ECO:0000256" key="9">
    <source>
        <dbReference type="ARBA" id="ARBA00023125"/>
    </source>
</evidence>
<dbReference type="InterPro" id="IPR041222">
    <property type="entry name" value="PriA_3primeBD"/>
</dbReference>
<dbReference type="CDD" id="cd17929">
    <property type="entry name" value="DEXHc_priA"/>
    <property type="match status" value="1"/>
</dbReference>
<feature type="binding site" evidence="12">
    <location>
        <position position="545"/>
    </location>
    <ligand>
        <name>Zn(2+)</name>
        <dbReference type="ChEBI" id="CHEBI:29105"/>
        <label>2</label>
    </ligand>
</feature>
<dbReference type="GO" id="GO:0005524">
    <property type="term" value="F:ATP binding"/>
    <property type="evidence" value="ECO:0007669"/>
    <property type="project" value="UniProtKB-UniRule"/>
</dbReference>
<dbReference type="EC" id="5.6.2.4" evidence="12"/>
<dbReference type="PROSITE" id="PS51192">
    <property type="entry name" value="HELICASE_ATP_BIND_1"/>
    <property type="match status" value="1"/>
</dbReference>
<dbReference type="HAMAP" id="MF_00983">
    <property type="entry name" value="PriA"/>
    <property type="match status" value="1"/>
</dbReference>
<sequence>MKFAEVLMPVPIEGTFTYDIPEELSDAVKPGCRVIVPFGPRRFYTGIVVSLTNIQPQEFDTKSIAMVLDNGDPIIRYPQIKHWQWIADYYLCTTGDVYRAAVPSGLKLESETFIELNPDYEESPEDPLDEREAVIIQILSHFDKRMTMADIEKAAGFKHHHLAQCISMLLHKGAIIISERLVERYRPLHETYVRPCFPHADSAALADAFAKVKGAARQEKALQTLIQMSGFHRPSEPPKEVSRATLMEQAGVSTAIIRAMADKGIVEIYKKVIDRFKYTGKVADHLPTLSAAQSQVLGEIHRSWKTYNTTLLHGVTSSGKTEIYIHLIDYALRQGRQALLLVPEIALTTQLSHRLQQVFGDKVIVYHSKFSDNVRVEHWNTLLRDGSPRLILGTRTSVFLPFSKLGLVIVDEEHESSYKQQDPAPRYNARDAAIVLAVMHGAKVLLGSATPSVETYYKAVTGGKYGLVTLSERYQGASLPTIEIVDMGEARKKGLAQGALSARSHALISEAIGRGHQAIVFINRRGFAPVARCRMCANIPHCHNCDVAMTYHRSRGLLVCHYCGATRQLPAVCPACHEPAIEVIGYGSERVEEEVAAAFPQARIMRMDLDTTRNKAGYDNIIQDFSSGRGDILIGTQMVSKGLDFGGVDTVAIINADSLINFPDYRSDERAFNMISQVAGRAGRRSADTPGTVTVQTLNPAHEIFQYIVSHDYKGFYEYAIAERQTYHYPPFTKLIRIYIKHRNLEAVKLLADAYGVQLRHLFGDRVQGPEEPPVGRIQQLYIRCLMLKIETGASMAKVRKLLIDLRNLMHSLYPDMKSAVIYYDVDPS</sequence>
<dbReference type="GO" id="GO:0016787">
    <property type="term" value="F:hydrolase activity"/>
    <property type="evidence" value="ECO:0007669"/>
    <property type="project" value="UniProtKB-KW"/>
</dbReference>
<dbReference type="InterPro" id="IPR005259">
    <property type="entry name" value="PriA"/>
</dbReference>
<evidence type="ECO:0000259" key="13">
    <source>
        <dbReference type="PROSITE" id="PS51192"/>
    </source>
</evidence>
<feature type="binding site" evidence="12">
    <location>
        <position position="576"/>
    </location>
    <ligand>
        <name>Zn(2+)</name>
        <dbReference type="ChEBI" id="CHEBI:29105"/>
        <label>1</label>
    </ligand>
</feature>
<reference evidence="15" key="1">
    <citation type="journal article" date="2021" name="PeerJ">
        <title>Extensive microbial diversity within the chicken gut microbiome revealed by metagenomics and culture.</title>
        <authorList>
            <person name="Gilroy R."/>
            <person name="Ravi A."/>
            <person name="Getino M."/>
            <person name="Pursley I."/>
            <person name="Horton D.L."/>
            <person name="Alikhan N.F."/>
            <person name="Baker D."/>
            <person name="Gharbi K."/>
            <person name="Hall N."/>
            <person name="Watson M."/>
            <person name="Adriaenssens E.M."/>
            <person name="Foster-Nyarko E."/>
            <person name="Jarju S."/>
            <person name="Secka A."/>
            <person name="Antonio M."/>
            <person name="Oren A."/>
            <person name="Chaudhuri R.R."/>
            <person name="La Ragione R."/>
            <person name="Hildebrand F."/>
            <person name="Pallen M.J."/>
        </authorList>
    </citation>
    <scope>NUCLEOTIDE SEQUENCE</scope>
    <source>
        <strain evidence="15">4100</strain>
    </source>
</reference>
<evidence type="ECO:0000256" key="7">
    <source>
        <dbReference type="ARBA" id="ARBA00022833"/>
    </source>
</evidence>
<dbReference type="Pfam" id="PF18319">
    <property type="entry name" value="Zn_ribbon_PriA"/>
    <property type="match status" value="1"/>
</dbReference>
<comment type="catalytic activity">
    <reaction evidence="11 12">
        <text>ATP + H2O = ADP + phosphate + H(+)</text>
        <dbReference type="Rhea" id="RHEA:13065"/>
        <dbReference type="ChEBI" id="CHEBI:15377"/>
        <dbReference type="ChEBI" id="CHEBI:15378"/>
        <dbReference type="ChEBI" id="CHEBI:30616"/>
        <dbReference type="ChEBI" id="CHEBI:43474"/>
        <dbReference type="ChEBI" id="CHEBI:456216"/>
        <dbReference type="EC" id="5.6.2.4"/>
    </reaction>
</comment>
<evidence type="ECO:0000256" key="4">
    <source>
        <dbReference type="ARBA" id="ARBA00022741"/>
    </source>
</evidence>
<feature type="domain" description="Helicase C-terminal" evidence="14">
    <location>
        <begin position="568"/>
        <end position="727"/>
    </location>
</feature>
<feature type="domain" description="Helicase ATP-binding" evidence="13">
    <location>
        <begin position="301"/>
        <end position="469"/>
    </location>
</feature>
<comment type="similarity">
    <text evidence="12">Belongs to the helicase family. PriA subfamily.</text>
</comment>
<keyword evidence="3 12" id="KW-0479">Metal-binding</keyword>
<feature type="binding site" evidence="12">
    <location>
        <position position="563"/>
    </location>
    <ligand>
        <name>Zn(2+)</name>
        <dbReference type="ChEBI" id="CHEBI:29105"/>
        <label>2</label>
    </ligand>
</feature>
<name>A0A921JI05_9BACT</name>
<evidence type="ECO:0000313" key="15">
    <source>
        <dbReference type="EMBL" id="HJE39265.1"/>
    </source>
</evidence>
<dbReference type="GO" id="GO:0006302">
    <property type="term" value="P:double-strand break repair"/>
    <property type="evidence" value="ECO:0007669"/>
    <property type="project" value="InterPro"/>
</dbReference>
<dbReference type="InterPro" id="IPR042115">
    <property type="entry name" value="PriA_3primeBD_sf"/>
</dbReference>
<dbReference type="GO" id="GO:0006269">
    <property type="term" value="P:DNA replication, synthesis of primer"/>
    <property type="evidence" value="ECO:0007669"/>
    <property type="project" value="UniProtKB-KW"/>
</dbReference>
<dbReference type="Gene3D" id="3.40.50.300">
    <property type="entry name" value="P-loop containing nucleotide triphosphate hydrolases"/>
    <property type="match status" value="2"/>
</dbReference>
<dbReference type="PROSITE" id="PS51194">
    <property type="entry name" value="HELICASE_CTER"/>
    <property type="match status" value="1"/>
</dbReference>
<dbReference type="InterPro" id="IPR011545">
    <property type="entry name" value="DEAD/DEAH_box_helicase_dom"/>
</dbReference>
<evidence type="ECO:0000256" key="8">
    <source>
        <dbReference type="ARBA" id="ARBA00022840"/>
    </source>
</evidence>
<dbReference type="InterPro" id="IPR027417">
    <property type="entry name" value="P-loop_NTPase"/>
</dbReference>
<feature type="binding site" evidence="12">
    <location>
        <position position="560"/>
    </location>
    <ligand>
        <name>Zn(2+)</name>
        <dbReference type="ChEBI" id="CHEBI:29105"/>
        <label>2</label>
    </ligand>
</feature>
<keyword evidence="6 12" id="KW-0347">Helicase</keyword>
<dbReference type="EMBL" id="DYXT01000029">
    <property type="protein sequence ID" value="HJE39265.1"/>
    <property type="molecule type" value="Genomic_DNA"/>
</dbReference>
<dbReference type="InterPro" id="IPR001650">
    <property type="entry name" value="Helicase_C-like"/>
</dbReference>
<keyword evidence="2 12" id="KW-0235">DNA replication</keyword>
<dbReference type="InterPro" id="IPR040498">
    <property type="entry name" value="PriA_CRR"/>
</dbReference>
<dbReference type="Proteomes" id="UP000711407">
    <property type="component" value="Unassembled WGS sequence"/>
</dbReference>
<dbReference type="GO" id="GO:0008270">
    <property type="term" value="F:zinc ion binding"/>
    <property type="evidence" value="ECO:0007669"/>
    <property type="project" value="UniProtKB-UniRule"/>
</dbReference>
<evidence type="ECO:0000256" key="2">
    <source>
        <dbReference type="ARBA" id="ARBA00022705"/>
    </source>
</evidence>
<dbReference type="InterPro" id="IPR014001">
    <property type="entry name" value="Helicase_ATP-bd"/>
</dbReference>